<evidence type="ECO:0000313" key="2">
    <source>
        <dbReference type="Proteomes" id="UP000265618"/>
    </source>
</evidence>
<gene>
    <name evidence="1" type="ORF">KIPB_015201</name>
</gene>
<evidence type="ECO:0000313" key="1">
    <source>
        <dbReference type="EMBL" id="GIQ91797.1"/>
    </source>
</evidence>
<sequence>MGWWFVSNVVHPPPGYEESGLESQLWSRSYDDIADLLADMERQSGKRWRAS</sequence>
<protein>
    <submittedName>
        <fullName evidence="1">Uncharacterized protein</fullName>
    </submittedName>
</protein>
<keyword evidence="2" id="KW-1185">Reference proteome</keyword>
<feature type="non-terminal residue" evidence="1">
    <location>
        <position position="1"/>
    </location>
</feature>
<dbReference type="Proteomes" id="UP000265618">
    <property type="component" value="Unassembled WGS sequence"/>
</dbReference>
<organism evidence="1 2">
    <name type="scientific">Kipferlia bialata</name>
    <dbReference type="NCBI Taxonomy" id="797122"/>
    <lineage>
        <taxon>Eukaryota</taxon>
        <taxon>Metamonada</taxon>
        <taxon>Carpediemonas-like organisms</taxon>
        <taxon>Kipferlia</taxon>
    </lineage>
</organism>
<proteinExistence type="predicted"/>
<dbReference type="AlphaFoldDB" id="A0A9K3GQI9"/>
<reference evidence="1 2" key="1">
    <citation type="journal article" date="2018" name="PLoS ONE">
        <title>The draft genome of Kipferlia bialata reveals reductive genome evolution in fornicate parasites.</title>
        <authorList>
            <person name="Tanifuji G."/>
            <person name="Takabayashi S."/>
            <person name="Kume K."/>
            <person name="Takagi M."/>
            <person name="Nakayama T."/>
            <person name="Kamikawa R."/>
            <person name="Inagaki Y."/>
            <person name="Hashimoto T."/>
        </authorList>
    </citation>
    <scope>NUCLEOTIDE SEQUENCE [LARGE SCALE GENOMIC DNA]</scope>
    <source>
        <strain evidence="1">NY0173</strain>
    </source>
</reference>
<comment type="caution">
    <text evidence="1">The sequence shown here is derived from an EMBL/GenBank/DDBJ whole genome shotgun (WGS) entry which is preliminary data.</text>
</comment>
<name>A0A9K3GQI9_9EUKA</name>
<accession>A0A9K3GQI9</accession>
<dbReference type="EMBL" id="BDIP01008343">
    <property type="protein sequence ID" value="GIQ91797.1"/>
    <property type="molecule type" value="Genomic_DNA"/>
</dbReference>